<dbReference type="PROSITE" id="PS50893">
    <property type="entry name" value="ABC_TRANSPORTER_2"/>
    <property type="match status" value="1"/>
</dbReference>
<protein>
    <submittedName>
        <fullName evidence="5">ABC transporter ATP-binding protein</fullName>
    </submittedName>
</protein>
<comment type="caution">
    <text evidence="5">The sequence shown here is derived from an EMBL/GenBank/DDBJ whole genome shotgun (WGS) entry which is preliminary data.</text>
</comment>
<organism evidence="5 6">
    <name type="scientific">Eisenbergiella porci</name>
    <dbReference type="NCBI Taxonomy" id="2652274"/>
    <lineage>
        <taxon>Bacteria</taxon>
        <taxon>Bacillati</taxon>
        <taxon>Bacillota</taxon>
        <taxon>Clostridia</taxon>
        <taxon>Lachnospirales</taxon>
        <taxon>Lachnospiraceae</taxon>
        <taxon>Eisenbergiella</taxon>
    </lineage>
</organism>
<dbReference type="GO" id="GO:0005524">
    <property type="term" value="F:ATP binding"/>
    <property type="evidence" value="ECO:0007669"/>
    <property type="project" value="UniProtKB-KW"/>
</dbReference>
<evidence type="ECO:0000313" key="6">
    <source>
        <dbReference type="Proteomes" id="UP000436047"/>
    </source>
</evidence>
<dbReference type="SMART" id="SM00382">
    <property type="entry name" value="AAA"/>
    <property type="match status" value="1"/>
</dbReference>
<keyword evidence="3 5" id="KW-0067">ATP-binding</keyword>
<dbReference type="GO" id="GO:0016887">
    <property type="term" value="F:ATP hydrolysis activity"/>
    <property type="evidence" value="ECO:0007669"/>
    <property type="project" value="InterPro"/>
</dbReference>
<proteinExistence type="predicted"/>
<evidence type="ECO:0000256" key="3">
    <source>
        <dbReference type="ARBA" id="ARBA00022840"/>
    </source>
</evidence>
<dbReference type="PANTHER" id="PTHR42939:SF3">
    <property type="entry name" value="ABC TRANSPORTER ATP-BINDING COMPONENT"/>
    <property type="match status" value="1"/>
</dbReference>
<keyword evidence="2" id="KW-0547">Nucleotide-binding</keyword>
<evidence type="ECO:0000256" key="2">
    <source>
        <dbReference type="ARBA" id="ARBA00022741"/>
    </source>
</evidence>
<dbReference type="InterPro" id="IPR051782">
    <property type="entry name" value="ABC_Transporter_VariousFunc"/>
</dbReference>
<evidence type="ECO:0000313" key="5">
    <source>
        <dbReference type="EMBL" id="MSS89537.1"/>
    </source>
</evidence>
<dbReference type="InterPro" id="IPR003593">
    <property type="entry name" value="AAA+_ATPase"/>
</dbReference>
<accession>A0A6N7WGD6</accession>
<dbReference type="PANTHER" id="PTHR42939">
    <property type="entry name" value="ABC TRANSPORTER ATP-BINDING PROTEIN ALBC-RELATED"/>
    <property type="match status" value="1"/>
</dbReference>
<gene>
    <name evidence="5" type="ORF">FYJ45_14970</name>
</gene>
<dbReference type="SUPFAM" id="SSF52540">
    <property type="entry name" value="P-loop containing nucleoside triphosphate hydrolases"/>
    <property type="match status" value="1"/>
</dbReference>
<keyword evidence="6" id="KW-1185">Reference proteome</keyword>
<feature type="domain" description="ABC transporter" evidence="4">
    <location>
        <begin position="2"/>
        <end position="230"/>
    </location>
</feature>
<dbReference type="EMBL" id="VUMI01000024">
    <property type="protein sequence ID" value="MSS89537.1"/>
    <property type="molecule type" value="Genomic_DNA"/>
</dbReference>
<dbReference type="InterPro" id="IPR027417">
    <property type="entry name" value="P-loop_NTPase"/>
</dbReference>
<name>A0A6N7WGD6_9FIRM</name>
<dbReference type="GeneID" id="86054346"/>
<keyword evidence="1" id="KW-0813">Transport</keyword>
<dbReference type="Gene3D" id="3.40.50.300">
    <property type="entry name" value="P-loop containing nucleotide triphosphate hydrolases"/>
    <property type="match status" value="1"/>
</dbReference>
<dbReference type="Pfam" id="PF00005">
    <property type="entry name" value="ABC_tran"/>
    <property type="match status" value="1"/>
</dbReference>
<dbReference type="Proteomes" id="UP000436047">
    <property type="component" value="Unassembled WGS sequence"/>
</dbReference>
<dbReference type="AlphaFoldDB" id="A0A6N7WGD6"/>
<dbReference type="RefSeq" id="WP_154465389.1">
    <property type="nucleotide sequence ID" value="NZ_JAXDZL010000195.1"/>
</dbReference>
<dbReference type="InterPro" id="IPR003439">
    <property type="entry name" value="ABC_transporter-like_ATP-bd"/>
</dbReference>
<reference evidence="5 6" key="1">
    <citation type="submission" date="2019-08" db="EMBL/GenBank/DDBJ databases">
        <title>In-depth cultivation of the pig gut microbiome towards novel bacterial diversity and tailored functional studies.</title>
        <authorList>
            <person name="Wylensek D."/>
            <person name="Hitch T.C.A."/>
            <person name="Clavel T."/>
        </authorList>
    </citation>
    <scope>NUCLEOTIDE SEQUENCE [LARGE SCALE GENOMIC DNA]</scope>
    <source>
        <strain evidence="5 6">WCA-389-WT-23B</strain>
    </source>
</reference>
<sequence length="287" mass="32904">MEPLLEVSGLEKRLGTLHLNQISFRVEPGHIAGLVGVNGVGKTTLLHTILNLYDKNGGQVTVCGYDMDTQEREAKDRLGLVLDEMMYEKGLSGLENARLYGRLYHHFNESLFLELCERFELPPNRKLGLLSTGFKMRFQFAFALSHNARLFLMDEPASGLDPLFRKNLIHCMQDIVEDGTRSVLFSTHITEDLDGTASQILWLHDGEMKKNTSYDELIMSYRLLYGTRQQVEAAEGEDIIYREHGESRHLLFVRWTPRTQRLPFAECRIPTLEDVMYYLMKGGKLDA</sequence>
<evidence type="ECO:0000259" key="4">
    <source>
        <dbReference type="PROSITE" id="PS50893"/>
    </source>
</evidence>
<evidence type="ECO:0000256" key="1">
    <source>
        <dbReference type="ARBA" id="ARBA00022448"/>
    </source>
</evidence>
<dbReference type="CDD" id="cd03230">
    <property type="entry name" value="ABC_DR_subfamily_A"/>
    <property type="match status" value="1"/>
</dbReference>